<reference evidence="4 5" key="1">
    <citation type="journal article" date="2023" name="Proc. Natl. Acad. Sci. U.S.A.">
        <title>A global phylogenomic analysis of the shiitake genus Lentinula.</title>
        <authorList>
            <person name="Sierra-Patev S."/>
            <person name="Min B."/>
            <person name="Naranjo-Ortiz M."/>
            <person name="Looney B."/>
            <person name="Konkel Z."/>
            <person name="Slot J.C."/>
            <person name="Sakamoto Y."/>
            <person name="Steenwyk J.L."/>
            <person name="Rokas A."/>
            <person name="Carro J."/>
            <person name="Camarero S."/>
            <person name="Ferreira P."/>
            <person name="Molpeceres G."/>
            <person name="Ruiz-Duenas F.J."/>
            <person name="Serrano A."/>
            <person name="Henrissat B."/>
            <person name="Drula E."/>
            <person name="Hughes K.W."/>
            <person name="Mata J.L."/>
            <person name="Ishikawa N.K."/>
            <person name="Vargas-Isla R."/>
            <person name="Ushijima S."/>
            <person name="Smith C.A."/>
            <person name="Donoghue J."/>
            <person name="Ahrendt S."/>
            <person name="Andreopoulos W."/>
            <person name="He G."/>
            <person name="LaButti K."/>
            <person name="Lipzen A."/>
            <person name="Ng V."/>
            <person name="Riley R."/>
            <person name="Sandor L."/>
            <person name="Barry K."/>
            <person name="Martinez A.T."/>
            <person name="Xiao Y."/>
            <person name="Gibbons J.G."/>
            <person name="Terashima K."/>
            <person name="Grigoriev I.V."/>
            <person name="Hibbett D."/>
        </authorList>
    </citation>
    <scope>NUCLEOTIDE SEQUENCE [LARGE SCALE GENOMIC DNA]</scope>
    <source>
        <strain evidence="4 5">TFB7810</strain>
    </source>
</reference>
<dbReference type="GO" id="GO:0005739">
    <property type="term" value="C:mitochondrion"/>
    <property type="evidence" value="ECO:0007669"/>
    <property type="project" value="TreeGrafter"/>
</dbReference>
<dbReference type="GO" id="GO:0052689">
    <property type="term" value="F:carboxylic ester hydrolase activity"/>
    <property type="evidence" value="ECO:0007669"/>
    <property type="project" value="TreeGrafter"/>
</dbReference>
<evidence type="ECO:0000313" key="4">
    <source>
        <dbReference type="EMBL" id="KAJ3743997.1"/>
    </source>
</evidence>
<gene>
    <name evidence="4" type="ORF">DFH05DRAFT_1138252</name>
</gene>
<dbReference type="EMBL" id="JANVFU010000007">
    <property type="protein sequence ID" value="KAJ3743997.1"/>
    <property type="molecule type" value="Genomic_DNA"/>
</dbReference>
<evidence type="ECO:0000313" key="5">
    <source>
        <dbReference type="Proteomes" id="UP001142393"/>
    </source>
</evidence>
<evidence type="ECO:0000256" key="1">
    <source>
        <dbReference type="ARBA" id="ARBA00008645"/>
    </source>
</evidence>
<keyword evidence="2" id="KW-0378">Hydrolase</keyword>
<comment type="similarity">
    <text evidence="1">Belongs to the AB hydrolase superfamily.</text>
</comment>
<keyword evidence="5" id="KW-1185">Reference proteome</keyword>
<feature type="domain" description="AB hydrolase-1" evidence="3">
    <location>
        <begin position="58"/>
        <end position="299"/>
    </location>
</feature>
<comment type="caution">
    <text evidence="4">The sequence shown here is derived from an EMBL/GenBank/DDBJ whole genome shotgun (WGS) entry which is preliminary data.</text>
</comment>
<dbReference type="Gene3D" id="3.40.50.1820">
    <property type="entry name" value="alpha/beta hydrolase"/>
    <property type="match status" value="1"/>
</dbReference>
<name>A0A9W8TX29_9AGAR</name>
<organism evidence="4 5">
    <name type="scientific">Lentinula detonsa</name>
    <dbReference type="NCBI Taxonomy" id="2804962"/>
    <lineage>
        <taxon>Eukaryota</taxon>
        <taxon>Fungi</taxon>
        <taxon>Dikarya</taxon>
        <taxon>Basidiomycota</taxon>
        <taxon>Agaricomycotina</taxon>
        <taxon>Agaricomycetes</taxon>
        <taxon>Agaricomycetidae</taxon>
        <taxon>Agaricales</taxon>
        <taxon>Marasmiineae</taxon>
        <taxon>Omphalotaceae</taxon>
        <taxon>Lentinula</taxon>
    </lineage>
</organism>
<accession>A0A9W8TX29</accession>
<protein>
    <submittedName>
        <fullName evidence="4">Alpha beta-hydrolase</fullName>
    </submittedName>
</protein>
<dbReference type="Pfam" id="PF00561">
    <property type="entry name" value="Abhydrolase_1"/>
    <property type="match status" value="1"/>
</dbReference>
<dbReference type="PANTHER" id="PTHR46118:SF4">
    <property type="entry name" value="PROTEIN ABHD11"/>
    <property type="match status" value="1"/>
</dbReference>
<dbReference type="InterPro" id="IPR029058">
    <property type="entry name" value="AB_hydrolase_fold"/>
</dbReference>
<evidence type="ECO:0000259" key="3">
    <source>
        <dbReference type="Pfam" id="PF00561"/>
    </source>
</evidence>
<dbReference type="SUPFAM" id="SSF53474">
    <property type="entry name" value="alpha/beta-Hydrolases"/>
    <property type="match status" value="1"/>
</dbReference>
<dbReference type="Proteomes" id="UP001142393">
    <property type="component" value="Unassembled WGS sequence"/>
</dbReference>
<dbReference type="PANTHER" id="PTHR46118">
    <property type="entry name" value="PROTEIN ABHD11"/>
    <property type="match status" value="1"/>
</dbReference>
<dbReference type="AlphaFoldDB" id="A0A9W8TX29"/>
<dbReference type="InterPro" id="IPR000073">
    <property type="entry name" value="AB_hydrolase_1"/>
</dbReference>
<proteinExistence type="inferred from homology"/>
<sequence>MLQNASAIRNSHLVMKRASLISLSRRRNYTSLINASVKPADLEYTETIPSDGNKTQGALVLVHGLLGFKRNWSSLSKAFSRDLGRPVYAVDMRNHGLSPHAEPMDYLHMAADILHFIKKLGLSDISLLGHSMGGKAAMTLALDSDLPPGLLKNLVIVDISPTKGKVSKTTISYIEAMRRIEASNLTGSSARKEADKLLVDVEKDPSTRAFLLSTLTTPSSDSESARFRVPLNILSRSIPDIGSFPYDPGEAIYKGRTLLVKGGKGRFVNNDNIPVFQRFFPNSRLEVLDTGHWVHAERPNEFKNVVVNFIKSLETTAET</sequence>
<evidence type="ECO:0000256" key="2">
    <source>
        <dbReference type="ARBA" id="ARBA00022801"/>
    </source>
</evidence>